<keyword evidence="1" id="KW-1133">Transmembrane helix</keyword>
<reference evidence="2 3" key="1">
    <citation type="submission" date="2014-01" db="EMBL/GenBank/DDBJ databases">
        <authorList>
            <consortium name="DOE Joint Genome Institute"/>
            <person name="Anderson I."/>
            <person name="Huntemann M."/>
            <person name="Han J."/>
            <person name="Chen A."/>
            <person name="Kyrpides N."/>
            <person name="Mavromatis K."/>
            <person name="Markowitz V."/>
            <person name="Palaniappan K."/>
            <person name="Ivanova N."/>
            <person name="Schaumberg A."/>
            <person name="Pati A."/>
            <person name="Liolios K."/>
            <person name="Nordberg H.P."/>
            <person name="Cantor M.N."/>
            <person name="Hua S.X."/>
            <person name="Woyke T."/>
        </authorList>
    </citation>
    <scope>NUCLEOTIDE SEQUENCE [LARGE SCALE GENOMIC DNA]</scope>
    <source>
        <strain evidence="2 3">XH-48</strain>
    </source>
</reference>
<dbReference type="eggNOG" id="ENOG502N5Z3">
    <property type="taxonomic scope" value="Archaea"/>
</dbReference>
<keyword evidence="1" id="KW-0472">Membrane</keyword>
<gene>
    <name evidence="2" type="ORF">HALLA_16925</name>
</gene>
<keyword evidence="3" id="KW-1185">Reference proteome</keyword>
<dbReference type="AlphaFoldDB" id="W0JV16"/>
<dbReference type="EMBL" id="CP007055">
    <property type="protein sequence ID" value="AHG01110.1"/>
    <property type="molecule type" value="Genomic_DNA"/>
</dbReference>
<feature type="transmembrane region" description="Helical" evidence="1">
    <location>
        <begin position="134"/>
        <end position="156"/>
    </location>
</feature>
<proteinExistence type="predicted"/>
<name>W0JV16_9EURY</name>
<feature type="transmembrane region" description="Helical" evidence="1">
    <location>
        <begin position="73"/>
        <end position="94"/>
    </location>
</feature>
<accession>W0JV16</accession>
<feature type="transmembrane region" description="Helical" evidence="1">
    <location>
        <begin position="100"/>
        <end position="122"/>
    </location>
</feature>
<feature type="transmembrane region" description="Helical" evidence="1">
    <location>
        <begin position="12"/>
        <end position="34"/>
    </location>
</feature>
<protein>
    <submittedName>
        <fullName evidence="2">Uncharacterized protein</fullName>
    </submittedName>
</protein>
<evidence type="ECO:0000313" key="3">
    <source>
        <dbReference type="Proteomes" id="UP000019024"/>
    </source>
</evidence>
<organism evidence="2 3">
    <name type="scientific">Halostagnicola larsenii XH-48</name>
    <dbReference type="NCBI Taxonomy" id="797299"/>
    <lineage>
        <taxon>Archaea</taxon>
        <taxon>Methanobacteriati</taxon>
        <taxon>Methanobacteriota</taxon>
        <taxon>Stenosarchaea group</taxon>
        <taxon>Halobacteria</taxon>
        <taxon>Halobacteriales</taxon>
        <taxon>Natrialbaceae</taxon>
        <taxon>Halostagnicola</taxon>
    </lineage>
</organism>
<keyword evidence="1" id="KW-0812">Transmembrane</keyword>
<evidence type="ECO:0000256" key="1">
    <source>
        <dbReference type="SAM" id="Phobius"/>
    </source>
</evidence>
<evidence type="ECO:0000313" key="2">
    <source>
        <dbReference type="EMBL" id="AHG01110.1"/>
    </source>
</evidence>
<dbReference type="HOGENOM" id="CLU_1264553_0_0_2"/>
<dbReference type="Proteomes" id="UP000019024">
    <property type="component" value="Chromosome"/>
</dbReference>
<dbReference type="KEGG" id="hlr:HALLA_16925"/>
<feature type="transmembrane region" description="Helical" evidence="1">
    <location>
        <begin position="162"/>
        <end position="182"/>
    </location>
</feature>
<sequence>MKSLERWSRTLFLLGGVVLVAYAVSLAAIGLMDMSSPRTIFGGAGFTLAFLGLFGLCSGLTDRSPQLAHAGSIFAVLGALGFTLAFVLGIAEFVGITSPAWVKVALLLNNVWTILGFLLVGITSLRTDAYPRSLGVLLFVPAVLFAANTTRIAFLGLWTPSWAPFLLGSLQAMTMLAIGYSLHDQSTPTEPAERPIDRTA</sequence>
<feature type="transmembrane region" description="Helical" evidence="1">
    <location>
        <begin position="40"/>
        <end position="61"/>
    </location>
</feature>